<evidence type="ECO:0000256" key="1">
    <source>
        <dbReference type="SAM" id="MobiDB-lite"/>
    </source>
</evidence>
<protein>
    <submittedName>
        <fullName evidence="2">Uncharacterized protein</fullName>
    </submittedName>
</protein>
<dbReference type="EMBL" id="JABSTR010000005">
    <property type="protein sequence ID" value="KAH9371408.1"/>
    <property type="molecule type" value="Genomic_DNA"/>
</dbReference>
<feature type="region of interest" description="Disordered" evidence="1">
    <location>
        <begin position="103"/>
        <end position="128"/>
    </location>
</feature>
<evidence type="ECO:0000313" key="3">
    <source>
        <dbReference type="Proteomes" id="UP000821853"/>
    </source>
</evidence>
<gene>
    <name evidence="2" type="ORF">HPB48_022274</name>
</gene>
<keyword evidence="3" id="KW-1185">Reference proteome</keyword>
<name>A0A9J6GA82_HAELO</name>
<dbReference type="VEuPathDB" id="VectorBase:HLOH_057320"/>
<accession>A0A9J6GA82</accession>
<sequence>MDHLQCLFDTLHAHCHKLLPPSEVSVFMDECNRLVCETYCERGFSENKFALQHRSSMSITSVTAMRQTKTYLKRYEGDVTKVEITAPLLKYVREARQRNLERLKSEKETSKSAKRKHESKKSFHKKDERTVLTDEKQDLFNRVPVTQVASRQCSRNKEMGKVESGNAILDEANTTLPKVMKRFEEIDAVFSKHN</sequence>
<organism evidence="2 3">
    <name type="scientific">Haemaphysalis longicornis</name>
    <name type="common">Bush tick</name>
    <dbReference type="NCBI Taxonomy" id="44386"/>
    <lineage>
        <taxon>Eukaryota</taxon>
        <taxon>Metazoa</taxon>
        <taxon>Ecdysozoa</taxon>
        <taxon>Arthropoda</taxon>
        <taxon>Chelicerata</taxon>
        <taxon>Arachnida</taxon>
        <taxon>Acari</taxon>
        <taxon>Parasitiformes</taxon>
        <taxon>Ixodida</taxon>
        <taxon>Ixodoidea</taxon>
        <taxon>Ixodidae</taxon>
        <taxon>Haemaphysalinae</taxon>
        <taxon>Haemaphysalis</taxon>
    </lineage>
</organism>
<proteinExistence type="predicted"/>
<reference evidence="2 3" key="1">
    <citation type="journal article" date="2020" name="Cell">
        <title>Large-Scale Comparative Analyses of Tick Genomes Elucidate Their Genetic Diversity and Vector Capacities.</title>
        <authorList>
            <consortium name="Tick Genome and Microbiome Consortium (TIGMIC)"/>
            <person name="Jia N."/>
            <person name="Wang J."/>
            <person name="Shi W."/>
            <person name="Du L."/>
            <person name="Sun Y."/>
            <person name="Zhan W."/>
            <person name="Jiang J.F."/>
            <person name="Wang Q."/>
            <person name="Zhang B."/>
            <person name="Ji P."/>
            <person name="Bell-Sakyi L."/>
            <person name="Cui X.M."/>
            <person name="Yuan T.T."/>
            <person name="Jiang B.G."/>
            <person name="Yang W.F."/>
            <person name="Lam T.T."/>
            <person name="Chang Q.C."/>
            <person name="Ding S.J."/>
            <person name="Wang X.J."/>
            <person name="Zhu J.G."/>
            <person name="Ruan X.D."/>
            <person name="Zhao L."/>
            <person name="Wei J.T."/>
            <person name="Ye R.Z."/>
            <person name="Que T.C."/>
            <person name="Du C.H."/>
            <person name="Zhou Y.H."/>
            <person name="Cheng J.X."/>
            <person name="Dai P.F."/>
            <person name="Guo W.B."/>
            <person name="Han X.H."/>
            <person name="Huang E.J."/>
            <person name="Li L.F."/>
            <person name="Wei W."/>
            <person name="Gao Y.C."/>
            <person name="Liu J.Z."/>
            <person name="Shao H.Z."/>
            <person name="Wang X."/>
            <person name="Wang C.C."/>
            <person name="Yang T.C."/>
            <person name="Huo Q.B."/>
            <person name="Li W."/>
            <person name="Chen H.Y."/>
            <person name="Chen S.E."/>
            <person name="Zhou L.G."/>
            <person name="Ni X.B."/>
            <person name="Tian J.H."/>
            <person name="Sheng Y."/>
            <person name="Liu T."/>
            <person name="Pan Y.S."/>
            <person name="Xia L.Y."/>
            <person name="Li J."/>
            <person name="Zhao F."/>
            <person name="Cao W.C."/>
        </authorList>
    </citation>
    <scope>NUCLEOTIDE SEQUENCE [LARGE SCALE GENOMIC DNA]</scope>
    <source>
        <strain evidence="2">HaeL-2018</strain>
    </source>
</reference>
<dbReference type="Proteomes" id="UP000821853">
    <property type="component" value="Chromosome 3"/>
</dbReference>
<dbReference type="AlphaFoldDB" id="A0A9J6GA82"/>
<feature type="compositionally biased region" description="Basic residues" evidence="1">
    <location>
        <begin position="112"/>
        <end position="124"/>
    </location>
</feature>
<evidence type="ECO:0000313" key="2">
    <source>
        <dbReference type="EMBL" id="KAH9371408.1"/>
    </source>
</evidence>
<comment type="caution">
    <text evidence="2">The sequence shown here is derived from an EMBL/GenBank/DDBJ whole genome shotgun (WGS) entry which is preliminary data.</text>
</comment>